<dbReference type="Proteomes" id="UP001252875">
    <property type="component" value="Unassembled WGS sequence"/>
</dbReference>
<keyword evidence="1" id="KW-0812">Transmembrane</keyword>
<sequence length="105" mass="12110">MRTIDQFLINKGEKFSTILFVVACTISIILVLCVFLIIFKMGDDERSDYLASKTAAIVLLINCALNNWLMFGSIQHWKLFLCTNFLISSFLGLLFISRKYFKSLR</sequence>
<evidence type="ECO:0000313" key="2">
    <source>
        <dbReference type="EMBL" id="MDT2599788.1"/>
    </source>
</evidence>
<gene>
    <name evidence="2" type="ORF">P7D85_08385</name>
</gene>
<evidence type="ECO:0000313" key="3">
    <source>
        <dbReference type="Proteomes" id="UP001252875"/>
    </source>
</evidence>
<keyword evidence="3" id="KW-1185">Reference proteome</keyword>
<feature type="transmembrane region" description="Helical" evidence="1">
    <location>
        <begin position="15"/>
        <end position="38"/>
    </location>
</feature>
<dbReference type="EMBL" id="JARPYI010000003">
    <property type="protein sequence ID" value="MDT2599788.1"/>
    <property type="molecule type" value="Genomic_DNA"/>
</dbReference>
<comment type="caution">
    <text evidence="2">The sequence shown here is derived from an EMBL/GenBank/DDBJ whole genome shotgun (WGS) entry which is preliminary data.</text>
</comment>
<feature type="transmembrane region" description="Helical" evidence="1">
    <location>
        <begin position="77"/>
        <end position="96"/>
    </location>
</feature>
<reference evidence="2 3" key="1">
    <citation type="submission" date="2023-03" db="EMBL/GenBank/DDBJ databases">
        <authorList>
            <person name="Shen W."/>
            <person name="Cai J."/>
        </authorList>
    </citation>
    <scope>NUCLEOTIDE SEQUENCE [LARGE SCALE GENOMIC DNA]</scope>
    <source>
        <strain evidence="2 3">D6-4</strain>
    </source>
</reference>
<dbReference type="RefSeq" id="WP_311821673.1">
    <property type="nucleotide sequence ID" value="NZ_JARPYF010000002.1"/>
</dbReference>
<accession>A0ABU3EY42</accession>
<proteinExistence type="predicted"/>
<evidence type="ECO:0008006" key="4">
    <source>
        <dbReference type="Google" id="ProtNLM"/>
    </source>
</evidence>
<keyword evidence="1" id="KW-0472">Membrane</keyword>
<feature type="transmembrane region" description="Helical" evidence="1">
    <location>
        <begin position="50"/>
        <end position="71"/>
    </location>
</feature>
<keyword evidence="1" id="KW-1133">Transmembrane helix</keyword>
<evidence type="ECO:0000256" key="1">
    <source>
        <dbReference type="SAM" id="Phobius"/>
    </source>
</evidence>
<organism evidence="2 3">
    <name type="scientific">Enterococcus hulanensis</name>
    <dbReference type="NCBI Taxonomy" id="2559929"/>
    <lineage>
        <taxon>Bacteria</taxon>
        <taxon>Bacillati</taxon>
        <taxon>Bacillota</taxon>
        <taxon>Bacilli</taxon>
        <taxon>Lactobacillales</taxon>
        <taxon>Enterococcaceae</taxon>
        <taxon>Enterococcus</taxon>
    </lineage>
</organism>
<protein>
    <recommendedName>
        <fullName evidence="4">Group-specific protein</fullName>
    </recommendedName>
</protein>
<name>A0ABU3EY42_9ENTE</name>